<organism evidence="1 2">
    <name type="scientific">Lactiplantibacillus brownii</name>
    <dbReference type="NCBI Taxonomy" id="3069269"/>
    <lineage>
        <taxon>Bacteria</taxon>
        <taxon>Bacillati</taxon>
        <taxon>Bacillota</taxon>
        <taxon>Bacilli</taxon>
        <taxon>Lactobacillales</taxon>
        <taxon>Lactobacillaceae</taxon>
        <taxon>Lactiplantibacillus</taxon>
    </lineage>
</organism>
<keyword evidence="2" id="KW-1185">Reference proteome</keyword>
<dbReference type="EMBL" id="JAVCWF010000001">
    <property type="protein sequence ID" value="MDQ7937825.1"/>
    <property type="molecule type" value="Genomic_DNA"/>
</dbReference>
<sequence>MIKQQINRKVMPLNSGLYHELRARIVPLKFLEEEFQQNAIIDIDLLGGPLKKAVKPILNSLVRKGLLENPISNLFISSEWSPNDFLIRQLILKQGVYSGETALYLWELSDQFPYRVEMTFKRGYKLPKRLPAKWSKNLVVRQTYGNNIEPYTRELGVSGTKYTIKLYSPERALIELLQGGNDLDMGQVSAIYKRYLNKTNKNVTKLLSIASKNGMQNQVRQLLEVLL</sequence>
<accession>A0ABU1AA77</accession>
<dbReference type="RefSeq" id="WP_308703542.1">
    <property type="nucleotide sequence ID" value="NZ_AP027463.1"/>
</dbReference>
<gene>
    <name evidence="1" type="ORF">RA086_09410</name>
</gene>
<name>A0ABU1AA77_9LACO</name>
<evidence type="ECO:0000313" key="1">
    <source>
        <dbReference type="EMBL" id="MDQ7937825.1"/>
    </source>
</evidence>
<proteinExistence type="predicted"/>
<comment type="caution">
    <text evidence="1">The sequence shown here is derived from an EMBL/GenBank/DDBJ whole genome shotgun (WGS) entry which is preliminary data.</text>
</comment>
<reference evidence="1 2" key="1">
    <citation type="journal article" date="2023" name="Int. J. Syst. Evol. Microbiol.">
        <title>Lactiplantibacillus brownii sp. nov., a novel psychrotolerant species isolated from sauerkraut.</title>
        <authorList>
            <person name="Heng Y.C."/>
            <person name="Silvaraju S."/>
            <person name="Lee J.K.Y."/>
            <person name="Kittelmann S."/>
        </authorList>
    </citation>
    <scope>NUCLEOTIDE SEQUENCE [LARGE SCALE GENOMIC DNA]</scope>
    <source>
        <strain evidence="1 2">WILCCON 0030</strain>
    </source>
</reference>
<evidence type="ECO:0000313" key="2">
    <source>
        <dbReference type="Proteomes" id="UP001227831"/>
    </source>
</evidence>
<protein>
    <submittedName>
        <fullName evidence="1">Uncharacterized protein</fullName>
    </submittedName>
</protein>
<dbReference type="Proteomes" id="UP001227831">
    <property type="component" value="Unassembled WGS sequence"/>
</dbReference>